<organism evidence="2 3">
    <name type="scientific">Hyaloscypha bicolor E</name>
    <dbReference type="NCBI Taxonomy" id="1095630"/>
    <lineage>
        <taxon>Eukaryota</taxon>
        <taxon>Fungi</taxon>
        <taxon>Dikarya</taxon>
        <taxon>Ascomycota</taxon>
        <taxon>Pezizomycotina</taxon>
        <taxon>Leotiomycetes</taxon>
        <taxon>Helotiales</taxon>
        <taxon>Hyaloscyphaceae</taxon>
        <taxon>Hyaloscypha</taxon>
        <taxon>Hyaloscypha bicolor</taxon>
    </lineage>
</organism>
<feature type="compositionally biased region" description="Acidic residues" evidence="1">
    <location>
        <begin position="48"/>
        <end position="60"/>
    </location>
</feature>
<keyword evidence="3" id="KW-1185">Reference proteome</keyword>
<dbReference type="Proteomes" id="UP000235371">
    <property type="component" value="Unassembled WGS sequence"/>
</dbReference>
<dbReference type="InParanoid" id="A0A2J6SUD4"/>
<feature type="compositionally biased region" description="Acidic residues" evidence="1">
    <location>
        <begin position="94"/>
        <end position="111"/>
    </location>
</feature>
<evidence type="ECO:0000313" key="2">
    <source>
        <dbReference type="EMBL" id="PMD54377.1"/>
    </source>
</evidence>
<dbReference type="RefSeq" id="XP_024731281.1">
    <property type="nucleotide sequence ID" value="XM_024883756.1"/>
</dbReference>
<feature type="compositionally biased region" description="Low complexity" evidence="1">
    <location>
        <begin position="8"/>
        <end position="18"/>
    </location>
</feature>
<dbReference type="OrthoDB" id="3546531at2759"/>
<proteinExistence type="predicted"/>
<evidence type="ECO:0000313" key="3">
    <source>
        <dbReference type="Proteomes" id="UP000235371"/>
    </source>
</evidence>
<name>A0A2J6SUD4_9HELO</name>
<evidence type="ECO:0000256" key="1">
    <source>
        <dbReference type="SAM" id="MobiDB-lite"/>
    </source>
</evidence>
<gene>
    <name evidence="2" type="ORF">K444DRAFT_634534</name>
</gene>
<accession>A0A2J6SUD4</accession>
<dbReference type="GeneID" id="36591833"/>
<reference evidence="2 3" key="1">
    <citation type="submission" date="2016-04" db="EMBL/GenBank/DDBJ databases">
        <title>A degradative enzymes factory behind the ericoid mycorrhizal symbiosis.</title>
        <authorList>
            <consortium name="DOE Joint Genome Institute"/>
            <person name="Martino E."/>
            <person name="Morin E."/>
            <person name="Grelet G."/>
            <person name="Kuo A."/>
            <person name="Kohler A."/>
            <person name="Daghino S."/>
            <person name="Barry K."/>
            <person name="Choi C."/>
            <person name="Cichocki N."/>
            <person name="Clum A."/>
            <person name="Copeland A."/>
            <person name="Hainaut M."/>
            <person name="Haridas S."/>
            <person name="Labutti K."/>
            <person name="Lindquist E."/>
            <person name="Lipzen A."/>
            <person name="Khouja H.-R."/>
            <person name="Murat C."/>
            <person name="Ohm R."/>
            <person name="Olson A."/>
            <person name="Spatafora J."/>
            <person name="Veneault-Fourrey C."/>
            <person name="Henrissat B."/>
            <person name="Grigoriev I."/>
            <person name="Martin F."/>
            <person name="Perotto S."/>
        </authorList>
    </citation>
    <scope>NUCLEOTIDE SEQUENCE [LARGE SCALE GENOMIC DNA]</scope>
    <source>
        <strain evidence="2 3">E</strain>
    </source>
</reference>
<dbReference type="EMBL" id="KZ613865">
    <property type="protein sequence ID" value="PMD54377.1"/>
    <property type="molecule type" value="Genomic_DNA"/>
</dbReference>
<protein>
    <submittedName>
        <fullName evidence="2">Uncharacterized protein</fullName>
    </submittedName>
</protein>
<dbReference type="AlphaFoldDB" id="A0A2J6SUD4"/>
<sequence>MPSRRPLTPTTSDSMDTPSNPPRDLPRKFDVMIPKPKSPIPIGKTIIEDSEADGSAEEEIVTAGARRTLDNLPPRRTAPRPNVTFETHRLPGEESSEEESSDSESESEESEVPSVQPQDTGPRHVGFPPVEELPDWFPENIKQMYRVDRHGGALSYKELNEITRYRAALEIICRRKWREYIKAGDARWKLQQALHHLKCRPLTKPFYKYRKEQFRAWKAKALKLWKRLEKTHRGILILEETININFRQERMIHEKHLMG</sequence>
<feature type="region of interest" description="Disordered" evidence="1">
    <location>
        <begin position="1"/>
        <end position="129"/>
    </location>
</feature>